<dbReference type="AlphaFoldDB" id="A0AA35R4A4"/>
<dbReference type="PANTHER" id="PTHR31862:SF1">
    <property type="entry name" value="UPF0261 DOMAIN PROTEIN (AFU_ORTHOLOGUE AFUA_1G10120)"/>
    <property type="match status" value="1"/>
</dbReference>
<organism evidence="3 4">
    <name type="scientific">Geodia barretti</name>
    <name type="common">Barrett's horny sponge</name>
    <dbReference type="NCBI Taxonomy" id="519541"/>
    <lineage>
        <taxon>Eukaryota</taxon>
        <taxon>Metazoa</taxon>
        <taxon>Porifera</taxon>
        <taxon>Demospongiae</taxon>
        <taxon>Heteroscleromorpha</taxon>
        <taxon>Tetractinellida</taxon>
        <taxon>Astrophorina</taxon>
        <taxon>Geodiidae</taxon>
        <taxon>Geodia</taxon>
    </lineage>
</organism>
<protein>
    <submittedName>
        <fullName evidence="3">UPF0261 protein SACE_5696</fullName>
    </submittedName>
</protein>
<dbReference type="Pfam" id="PF23189">
    <property type="entry name" value="UPF0261_C"/>
    <property type="match status" value="1"/>
</dbReference>
<evidence type="ECO:0000259" key="2">
    <source>
        <dbReference type="Pfam" id="PF23189"/>
    </source>
</evidence>
<dbReference type="EMBL" id="CASHTH010000537">
    <property type="protein sequence ID" value="CAI8003704.1"/>
    <property type="molecule type" value="Genomic_DNA"/>
</dbReference>
<dbReference type="NCBIfam" id="NF002673">
    <property type="entry name" value="PRK02399.1-1"/>
    <property type="match status" value="1"/>
</dbReference>
<evidence type="ECO:0000259" key="1">
    <source>
        <dbReference type="Pfam" id="PF06792"/>
    </source>
</evidence>
<dbReference type="InterPro" id="IPR056778">
    <property type="entry name" value="UPF0261_C"/>
</dbReference>
<dbReference type="InterPro" id="IPR044122">
    <property type="entry name" value="UPF0261_N"/>
</dbReference>
<dbReference type="NCBIfam" id="NF002674">
    <property type="entry name" value="PRK02399.1-2"/>
    <property type="match status" value="1"/>
</dbReference>
<proteinExistence type="predicted"/>
<dbReference type="Gene3D" id="3.40.50.12020">
    <property type="entry name" value="Uncharacterised protein family UPF0261, NN domain"/>
    <property type="match status" value="1"/>
</dbReference>
<evidence type="ECO:0000313" key="4">
    <source>
        <dbReference type="Proteomes" id="UP001174909"/>
    </source>
</evidence>
<reference evidence="3" key="1">
    <citation type="submission" date="2023-03" db="EMBL/GenBank/DDBJ databases">
        <authorList>
            <person name="Steffen K."/>
            <person name="Cardenas P."/>
        </authorList>
    </citation>
    <scope>NUCLEOTIDE SEQUENCE</scope>
</reference>
<dbReference type="InterPro" id="IPR051353">
    <property type="entry name" value="Tobamovirus_resist_UPF0261"/>
</dbReference>
<dbReference type="Pfam" id="PF06792">
    <property type="entry name" value="UPF0261"/>
    <property type="match status" value="1"/>
</dbReference>
<gene>
    <name evidence="3" type="ORF">GBAR_LOCUS3742</name>
</gene>
<comment type="caution">
    <text evidence="3">The sequence shown here is derived from an EMBL/GenBank/DDBJ whole genome shotgun (WGS) entry which is preliminary data.</text>
</comment>
<dbReference type="Proteomes" id="UP001174909">
    <property type="component" value="Unassembled WGS sequence"/>
</dbReference>
<accession>A0AA35R4A4</accession>
<feature type="domain" description="UPF0261" evidence="1">
    <location>
        <begin position="3"/>
        <end position="175"/>
    </location>
</feature>
<feature type="domain" description="UPF0261" evidence="2">
    <location>
        <begin position="183"/>
        <end position="400"/>
    </location>
</feature>
<sequence length="401" mass="42395">MGSIYAIATMDTKGEEIGYVAECIRKAGAEVTVVDVGTQSDAQDAPDVSRETVAACHAGGTGAVLGHTDRGEAVTAMGEALCAYLLQEYAEGNVAGIIGIGGSGGTALITPAMQALPIGVPKVMVSTVASGNTEPYMGCCDIAMMYSVVDVAGINRVSRQVLGNAAHAIAGMVVNTVAEAEDKPTLGMTMFGVTTPCVTMVREALEKDGYDCLVFHATGTGGQAMEKLVESGMIDGVLDITTTEVADEVVGGVFPAGPERMDRILAREIPYVVSLGALDMVNFGAVETVPEQFKNRTLHVHNAQVTLMRTTADENRQFAEWIANKLNRSTAPIQILIPENGVSLIDDDGQPFHDPDADKALFETLEARLEQTENRQIKRLANNINDPEFAAALVASFKEIK</sequence>
<dbReference type="Gene3D" id="3.40.50.12030">
    <property type="entry name" value="Uncharacterised protein family UPF0261, NC domain"/>
    <property type="match status" value="1"/>
</dbReference>
<evidence type="ECO:0000313" key="3">
    <source>
        <dbReference type="EMBL" id="CAI8003704.1"/>
    </source>
</evidence>
<dbReference type="PIRSF" id="PIRSF033271">
    <property type="entry name" value="UCP033271"/>
    <property type="match status" value="1"/>
</dbReference>
<name>A0AA35R4A4_GEOBA</name>
<dbReference type="CDD" id="cd15488">
    <property type="entry name" value="Tm-1-like"/>
    <property type="match status" value="1"/>
</dbReference>
<dbReference type="InterPro" id="IPR008322">
    <property type="entry name" value="UPF0261"/>
</dbReference>
<dbReference type="PANTHER" id="PTHR31862">
    <property type="entry name" value="UPF0261 DOMAIN PROTEIN (AFU_ORTHOLOGUE AFUA_1G10120)"/>
    <property type="match status" value="1"/>
</dbReference>
<keyword evidence="4" id="KW-1185">Reference proteome</keyword>